<organism evidence="2 3">
    <name type="scientific">Kistimonas scapharcae</name>
    <dbReference type="NCBI Taxonomy" id="1036133"/>
    <lineage>
        <taxon>Bacteria</taxon>
        <taxon>Pseudomonadati</taxon>
        <taxon>Pseudomonadota</taxon>
        <taxon>Gammaproteobacteria</taxon>
        <taxon>Oceanospirillales</taxon>
        <taxon>Endozoicomonadaceae</taxon>
        <taxon>Kistimonas</taxon>
    </lineage>
</organism>
<evidence type="ECO:0000313" key="2">
    <source>
        <dbReference type="EMBL" id="GAA4650099.1"/>
    </source>
</evidence>
<feature type="domain" description="6-hydroxymethylpterin diphosphokinase MptE-like" evidence="1">
    <location>
        <begin position="4"/>
        <end position="153"/>
    </location>
</feature>
<keyword evidence="3" id="KW-1185">Reference proteome</keyword>
<dbReference type="Gene3D" id="3.90.1480.10">
    <property type="entry name" value="Alpha-2,3-sialyltransferase"/>
    <property type="match status" value="1"/>
</dbReference>
<gene>
    <name evidence="2" type="ORF">GCM10023116_23820</name>
</gene>
<dbReference type="Pfam" id="PF01973">
    <property type="entry name" value="MptE-like"/>
    <property type="match status" value="1"/>
</dbReference>
<dbReference type="InterPro" id="IPR002826">
    <property type="entry name" value="MptE-like"/>
</dbReference>
<name>A0ABP8V3Y0_9GAMM</name>
<protein>
    <recommendedName>
        <fullName evidence="1">6-hydroxymethylpterin diphosphokinase MptE-like domain-containing protein</fullName>
    </recommendedName>
</protein>
<evidence type="ECO:0000313" key="3">
    <source>
        <dbReference type="Proteomes" id="UP001500604"/>
    </source>
</evidence>
<dbReference type="Proteomes" id="UP001500604">
    <property type="component" value="Unassembled WGS sequence"/>
</dbReference>
<comment type="caution">
    <text evidence="2">The sequence shown here is derived from an EMBL/GenBank/DDBJ whole genome shotgun (WGS) entry which is preliminary data.</text>
</comment>
<accession>A0ABP8V3Y0</accession>
<proteinExistence type="predicted"/>
<dbReference type="RefSeq" id="WP_345196192.1">
    <property type="nucleotide sequence ID" value="NZ_BAABFL010000362.1"/>
</dbReference>
<evidence type="ECO:0000259" key="1">
    <source>
        <dbReference type="Pfam" id="PF01973"/>
    </source>
</evidence>
<sequence length="216" mass="24585">MLKIKSLKDKEFGRTIYIVANGPSVLNQDLSFINGGVVIGMNGSPLLEKSLGFVSDYYVVSDARFFSEKKKFECATKGLSDKTIRVFRKELEENDSPEYKNRTVYTKSLGRDGFSFDLNRGFYFGCTTTMLALQLAHYLGGKRIVLFGCDLTYPLSQPRAYREEKPSPIDNFTGVQIKNIRNAYLKLEERGVEFFNASPVSMLRPYLPDWSSQFVL</sequence>
<reference evidence="3" key="1">
    <citation type="journal article" date="2019" name="Int. J. Syst. Evol. Microbiol.">
        <title>The Global Catalogue of Microorganisms (GCM) 10K type strain sequencing project: providing services to taxonomists for standard genome sequencing and annotation.</title>
        <authorList>
            <consortium name="The Broad Institute Genomics Platform"/>
            <consortium name="The Broad Institute Genome Sequencing Center for Infectious Disease"/>
            <person name="Wu L."/>
            <person name="Ma J."/>
        </authorList>
    </citation>
    <scope>NUCLEOTIDE SEQUENCE [LARGE SCALE GENOMIC DNA]</scope>
    <source>
        <strain evidence="3">JCM 17805</strain>
    </source>
</reference>
<dbReference type="EMBL" id="BAABFL010000362">
    <property type="protein sequence ID" value="GAA4650099.1"/>
    <property type="molecule type" value="Genomic_DNA"/>
</dbReference>